<protein>
    <submittedName>
        <fullName evidence="5">Thioredoxin reductase</fullName>
        <ecNumber evidence="5">1.8.1.9</ecNumber>
    </submittedName>
</protein>
<comment type="catalytic activity">
    <reaction evidence="3">
        <text>[thioredoxin]-dithiol + NADP(+) = [thioredoxin]-disulfide + NADPH + H(+)</text>
        <dbReference type="Rhea" id="RHEA:20345"/>
        <dbReference type="Rhea" id="RHEA-COMP:10698"/>
        <dbReference type="Rhea" id="RHEA-COMP:10700"/>
        <dbReference type="ChEBI" id="CHEBI:15378"/>
        <dbReference type="ChEBI" id="CHEBI:29950"/>
        <dbReference type="ChEBI" id="CHEBI:50058"/>
        <dbReference type="ChEBI" id="CHEBI:57783"/>
        <dbReference type="ChEBI" id="CHEBI:58349"/>
        <dbReference type="EC" id="1.8.1.9"/>
    </reaction>
</comment>
<dbReference type="EC" id="1.8.1.9" evidence="5"/>
<reference evidence="5" key="1">
    <citation type="submission" date="2020-02" db="EMBL/GenBank/DDBJ databases">
        <authorList>
            <person name="Meier V. D."/>
        </authorList>
    </citation>
    <scope>NUCLEOTIDE SEQUENCE</scope>
    <source>
        <strain evidence="5">AVDCRST_MAG85</strain>
    </source>
</reference>
<gene>
    <name evidence="5" type="ORF">AVDCRST_MAG85-3960</name>
</gene>
<dbReference type="SUPFAM" id="SSF51905">
    <property type="entry name" value="FAD/NAD(P)-binding domain"/>
    <property type="match status" value="1"/>
</dbReference>
<dbReference type="Pfam" id="PF07992">
    <property type="entry name" value="Pyr_redox_2"/>
    <property type="match status" value="1"/>
</dbReference>
<dbReference type="EMBL" id="CADCVT010000447">
    <property type="protein sequence ID" value="CAA9534349.1"/>
    <property type="molecule type" value="Genomic_DNA"/>
</dbReference>
<dbReference type="InterPro" id="IPR036188">
    <property type="entry name" value="FAD/NAD-bd_sf"/>
</dbReference>
<evidence type="ECO:0000313" key="5">
    <source>
        <dbReference type="EMBL" id="CAA9534349.1"/>
    </source>
</evidence>
<evidence type="ECO:0000256" key="1">
    <source>
        <dbReference type="ARBA" id="ARBA00022630"/>
    </source>
</evidence>
<keyword evidence="2 5" id="KW-0560">Oxidoreductase</keyword>
<proteinExistence type="predicted"/>
<evidence type="ECO:0000256" key="2">
    <source>
        <dbReference type="ARBA" id="ARBA00023002"/>
    </source>
</evidence>
<evidence type="ECO:0000259" key="4">
    <source>
        <dbReference type="Pfam" id="PF07992"/>
    </source>
</evidence>
<sequence>MTSSFDSDVVVVGAGPAGLAAALTLGRSMRRTLVLDSGAPRNAPAAHMHNVLGHDGLPPAELRRRGRAELAAYPTVAVRDEAVVSIAPGDGFTVTLAGGDDVTTRRVLLASGVVDELPPIPGLAELWGSTVLHCPYCHGFETRGTRLAVLGAAPHAVFIATLLRRYSDDVVLLTNGEQVEDLLDVPVHGGPVARLDAPAIVTFADGTTLERDVVFAGGPASQHAPFAADLGCALLPGGSVEVDEFGRTSVPGVSAAGDMARRATLSGVMAAVTVATAGGLVAAVVIDQELHAEDTGLRSPLPERAQLSAA</sequence>
<dbReference type="PANTHER" id="PTHR48105">
    <property type="entry name" value="THIOREDOXIN REDUCTASE 1-RELATED-RELATED"/>
    <property type="match status" value="1"/>
</dbReference>
<dbReference type="PRINTS" id="PR00469">
    <property type="entry name" value="PNDRDTASEII"/>
</dbReference>
<dbReference type="GO" id="GO:0004791">
    <property type="term" value="F:thioredoxin-disulfide reductase (NADPH) activity"/>
    <property type="evidence" value="ECO:0007669"/>
    <property type="project" value="UniProtKB-EC"/>
</dbReference>
<dbReference type="InterPro" id="IPR050097">
    <property type="entry name" value="Ferredoxin-NADP_redctase_2"/>
</dbReference>
<keyword evidence="1" id="KW-0285">Flavoprotein</keyword>
<name>A0A6J4TWU3_9ACTN</name>
<dbReference type="AlphaFoldDB" id="A0A6J4TWU3"/>
<dbReference type="PRINTS" id="PR00368">
    <property type="entry name" value="FADPNR"/>
</dbReference>
<evidence type="ECO:0000256" key="3">
    <source>
        <dbReference type="ARBA" id="ARBA00048132"/>
    </source>
</evidence>
<dbReference type="InterPro" id="IPR023753">
    <property type="entry name" value="FAD/NAD-binding_dom"/>
</dbReference>
<organism evidence="5">
    <name type="scientific">uncultured Solirubrobacteraceae bacterium</name>
    <dbReference type="NCBI Taxonomy" id="1162706"/>
    <lineage>
        <taxon>Bacteria</taxon>
        <taxon>Bacillati</taxon>
        <taxon>Actinomycetota</taxon>
        <taxon>Thermoleophilia</taxon>
        <taxon>Solirubrobacterales</taxon>
        <taxon>Solirubrobacteraceae</taxon>
        <taxon>environmental samples</taxon>
    </lineage>
</organism>
<accession>A0A6J4TWU3</accession>
<feature type="domain" description="FAD/NAD(P)-binding" evidence="4">
    <location>
        <begin position="8"/>
        <end position="277"/>
    </location>
</feature>
<dbReference type="Gene3D" id="3.50.50.60">
    <property type="entry name" value="FAD/NAD(P)-binding domain"/>
    <property type="match status" value="2"/>
</dbReference>